<dbReference type="Pfam" id="PF06161">
    <property type="entry name" value="DUF975"/>
    <property type="match status" value="1"/>
</dbReference>
<keyword evidence="1" id="KW-0472">Membrane</keyword>
<keyword evidence="1" id="KW-0812">Transmembrane</keyword>
<name>G9QIS7_9BACI</name>
<protein>
    <recommendedName>
        <fullName evidence="4">Integral membrane protein</fullName>
    </recommendedName>
</protein>
<evidence type="ECO:0000313" key="2">
    <source>
        <dbReference type="EMBL" id="EHL78950.1"/>
    </source>
</evidence>
<evidence type="ECO:0008006" key="4">
    <source>
        <dbReference type="Google" id="ProtNLM"/>
    </source>
</evidence>
<sequence>MKIRSIKREARQALKNHWGFAVLLSIVVFLVYSVVPYLVEVILSGGFTRWATEEQNWPAIVSQILTLLLTPVTVGYSWVFLRLVRKEPVQIKNTFELFSGKLYWKSLGLTILITIYTFLWSLLLVIPGIIKSFAYSQAYFILKDHPDYSLNQIITESRKMMNGYKWRYFLLQLSFIGWFILSLITLGIGFLWLVPYVYSSLARFYEEISQKKEEVPQP</sequence>
<dbReference type="PANTHER" id="PTHR40076:SF1">
    <property type="entry name" value="MEMBRANE PROTEIN"/>
    <property type="match status" value="1"/>
</dbReference>
<feature type="transmembrane region" description="Helical" evidence="1">
    <location>
        <begin position="20"/>
        <end position="39"/>
    </location>
</feature>
<reference evidence="2 3" key="1">
    <citation type="submission" date="2011-09" db="EMBL/GenBank/DDBJ databases">
        <title>The Genome Sequence of Bacillus smithii 7_3_47FAA.</title>
        <authorList>
            <consortium name="The Broad Institute Genome Sequencing Platform"/>
            <person name="Earl A."/>
            <person name="Ward D."/>
            <person name="Feldgarden M."/>
            <person name="Gevers D."/>
            <person name="Daigneault M."/>
            <person name="Strauss J."/>
            <person name="Allen-Vercoe E."/>
            <person name="Young S.K."/>
            <person name="Zeng Q."/>
            <person name="Gargeya S."/>
            <person name="Fitzgerald M."/>
            <person name="Haas B."/>
            <person name="Abouelleil A."/>
            <person name="Alvarado L."/>
            <person name="Arachchi H.M."/>
            <person name="Berlin A."/>
            <person name="Brown A."/>
            <person name="Chapman S.B."/>
            <person name="Chen Z."/>
            <person name="Dunbar C."/>
            <person name="Freedman E."/>
            <person name="Gearin G."/>
            <person name="Goldberg J."/>
            <person name="Griggs A."/>
            <person name="Gujja S."/>
            <person name="Heiman D."/>
            <person name="Howarth C."/>
            <person name="Larson L."/>
            <person name="Lui A."/>
            <person name="MacDonald P.J.P."/>
            <person name="Montmayeur A."/>
            <person name="Murphy C."/>
            <person name="Neiman D."/>
            <person name="Pearson M."/>
            <person name="Priest M."/>
            <person name="Roberts A."/>
            <person name="Saif S."/>
            <person name="Shea T."/>
            <person name="Shenoy N."/>
            <person name="Sisk P."/>
            <person name="Stolte C."/>
            <person name="Sykes S."/>
            <person name="Wortman J."/>
            <person name="Nusbaum C."/>
            <person name="Birren B."/>
        </authorList>
    </citation>
    <scope>NUCLEOTIDE SEQUENCE [LARGE SCALE GENOMIC DNA]</scope>
    <source>
        <strain evidence="2 3">7_3_47FAA</strain>
    </source>
</reference>
<dbReference type="PATRIC" id="fig|665952.3.peg.863"/>
<accession>G9QIS7</accession>
<keyword evidence="1" id="KW-1133">Transmembrane helix</keyword>
<proteinExistence type="predicted"/>
<dbReference type="InterPro" id="IPR010380">
    <property type="entry name" value="DUF975"/>
</dbReference>
<dbReference type="Proteomes" id="UP000011747">
    <property type="component" value="Unassembled WGS sequence"/>
</dbReference>
<comment type="caution">
    <text evidence="2">The sequence shown here is derived from an EMBL/GenBank/DDBJ whole genome shotgun (WGS) entry which is preliminary data.</text>
</comment>
<organism evidence="2 3">
    <name type="scientific">Bacillus smithii 7_3_47FAA</name>
    <dbReference type="NCBI Taxonomy" id="665952"/>
    <lineage>
        <taxon>Bacteria</taxon>
        <taxon>Bacillati</taxon>
        <taxon>Bacillota</taxon>
        <taxon>Bacilli</taxon>
        <taxon>Bacillales</taxon>
        <taxon>Bacillaceae</taxon>
        <taxon>Bacillus</taxon>
    </lineage>
</organism>
<feature type="transmembrane region" description="Helical" evidence="1">
    <location>
        <begin position="169"/>
        <end position="194"/>
    </location>
</feature>
<dbReference type="AlphaFoldDB" id="G9QIS7"/>
<feature type="transmembrane region" description="Helical" evidence="1">
    <location>
        <begin position="102"/>
        <end position="130"/>
    </location>
</feature>
<gene>
    <name evidence="2" type="ORF">HMPREF1015_03004</name>
</gene>
<dbReference type="HOGENOM" id="CLU_045673_3_1_9"/>
<dbReference type="RefSeq" id="WP_003353156.1">
    <property type="nucleotide sequence ID" value="NZ_JH414744.1"/>
</dbReference>
<evidence type="ECO:0000256" key="1">
    <source>
        <dbReference type="SAM" id="Phobius"/>
    </source>
</evidence>
<evidence type="ECO:0000313" key="3">
    <source>
        <dbReference type="Proteomes" id="UP000011747"/>
    </source>
</evidence>
<keyword evidence="3" id="KW-1185">Reference proteome</keyword>
<dbReference type="EMBL" id="ACWF01000045">
    <property type="protein sequence ID" value="EHL78950.1"/>
    <property type="molecule type" value="Genomic_DNA"/>
</dbReference>
<dbReference type="PANTHER" id="PTHR40076">
    <property type="entry name" value="MEMBRANE PROTEIN-RELATED"/>
    <property type="match status" value="1"/>
</dbReference>
<feature type="transmembrane region" description="Helical" evidence="1">
    <location>
        <begin position="59"/>
        <end position="81"/>
    </location>
</feature>